<reference evidence="3 4" key="1">
    <citation type="journal article" date="2021" name="Sci. Rep.">
        <title>The genome of the diatom Chaetoceros tenuissimus carries an ancient integrated fragment of an extant virus.</title>
        <authorList>
            <person name="Hongo Y."/>
            <person name="Kimura K."/>
            <person name="Takaki Y."/>
            <person name="Yoshida Y."/>
            <person name="Baba S."/>
            <person name="Kobayashi G."/>
            <person name="Nagasaki K."/>
            <person name="Hano T."/>
            <person name="Tomaru Y."/>
        </authorList>
    </citation>
    <scope>NUCLEOTIDE SEQUENCE [LARGE SCALE GENOMIC DNA]</scope>
    <source>
        <strain evidence="3 4">NIES-3715</strain>
    </source>
</reference>
<keyword evidence="2" id="KW-1133">Transmembrane helix</keyword>
<name>A0AAD3H5P2_9STRA</name>
<evidence type="ECO:0000256" key="1">
    <source>
        <dbReference type="SAM" id="MobiDB-lite"/>
    </source>
</evidence>
<feature type="region of interest" description="Disordered" evidence="1">
    <location>
        <begin position="524"/>
        <end position="551"/>
    </location>
</feature>
<sequence length="551" mass="60002">MMKPMENGKPKAIKPILRTRRGPMSRHRSSRRTTSARSRHYSTSTHADDDDKEVLIEATLSQSNGSHSNGAYQRRKDGYAPLQGDEYSFDDYQSKTPSPYQIFQIPPWLRMRKKDWILQCIYIVCGVLLYQTLMRISKIMSRRSEAVHLHTVLGVYNDTQPKIAQAFNSPESIPSPTTKGSLRGYHSPITDIGFSSNDDMVVPYSAPKEKTALENMYESHNDDNVEPNLNLKSENEKIVANPEEKIRGTDILNAGAALTAEKLNPLVSSTLANETSPTPVNVTKELNQHVNVKDFTYQPPFHYSKNETVQITAAHNETSILNQALPPVEKTIGVQETPQKTPAEVMEDKAAVADIANSIVSTKVMSVLQTATDDRNFSVPIPPVNVESTVEKVTSNAIPNIPEATQAQGDIATANTPPVIAVGESDPSGTNIANQIAQPIQESQAIPEAKAVVQTTPTPPLPQTTTQVTPSGKPQQLPVENSTPQATSTPPVAQSVAQQMTPTQQVPENNPVVKDVLTQAAIPSTNQVGGTAETQQAQIQAVPSSTVQTSQ</sequence>
<protein>
    <submittedName>
        <fullName evidence="3">Uncharacterized protein</fullName>
    </submittedName>
</protein>
<keyword evidence="2" id="KW-0472">Membrane</keyword>
<feature type="compositionally biased region" description="Polar residues" evidence="1">
    <location>
        <begin position="472"/>
        <end position="492"/>
    </location>
</feature>
<comment type="caution">
    <text evidence="3">The sequence shown here is derived from an EMBL/GenBank/DDBJ whole genome shotgun (WGS) entry which is preliminary data.</text>
</comment>
<feature type="compositionally biased region" description="Low complexity" evidence="1">
    <location>
        <begin position="32"/>
        <end position="45"/>
    </location>
</feature>
<accession>A0AAD3H5P2</accession>
<feature type="transmembrane region" description="Helical" evidence="2">
    <location>
        <begin position="116"/>
        <end position="133"/>
    </location>
</feature>
<gene>
    <name evidence="3" type="ORF">CTEN210_07434</name>
</gene>
<feature type="region of interest" description="Disordered" evidence="1">
    <location>
        <begin position="1"/>
        <end position="52"/>
    </location>
</feature>
<dbReference type="AlphaFoldDB" id="A0AAD3H5P2"/>
<organism evidence="3 4">
    <name type="scientific">Chaetoceros tenuissimus</name>
    <dbReference type="NCBI Taxonomy" id="426638"/>
    <lineage>
        <taxon>Eukaryota</taxon>
        <taxon>Sar</taxon>
        <taxon>Stramenopiles</taxon>
        <taxon>Ochrophyta</taxon>
        <taxon>Bacillariophyta</taxon>
        <taxon>Coscinodiscophyceae</taxon>
        <taxon>Chaetocerotophycidae</taxon>
        <taxon>Chaetocerotales</taxon>
        <taxon>Chaetocerotaceae</taxon>
        <taxon>Chaetoceros</taxon>
    </lineage>
</organism>
<evidence type="ECO:0000313" key="3">
    <source>
        <dbReference type="EMBL" id="GFH50958.1"/>
    </source>
</evidence>
<feature type="compositionally biased region" description="Basic residues" evidence="1">
    <location>
        <begin position="17"/>
        <end position="31"/>
    </location>
</feature>
<dbReference type="Proteomes" id="UP001054902">
    <property type="component" value="Unassembled WGS sequence"/>
</dbReference>
<feature type="region of interest" description="Disordered" evidence="1">
    <location>
        <begin position="455"/>
        <end position="492"/>
    </location>
</feature>
<evidence type="ECO:0000256" key="2">
    <source>
        <dbReference type="SAM" id="Phobius"/>
    </source>
</evidence>
<dbReference type="EMBL" id="BLLK01000045">
    <property type="protein sequence ID" value="GFH50958.1"/>
    <property type="molecule type" value="Genomic_DNA"/>
</dbReference>
<proteinExistence type="predicted"/>
<keyword evidence="2" id="KW-0812">Transmembrane</keyword>
<keyword evidence="4" id="KW-1185">Reference proteome</keyword>
<evidence type="ECO:0000313" key="4">
    <source>
        <dbReference type="Proteomes" id="UP001054902"/>
    </source>
</evidence>